<keyword evidence="5" id="KW-0503">Monooxygenase</keyword>
<keyword evidence="2" id="KW-0285">Flavoprotein</keyword>
<keyword evidence="4" id="KW-0560">Oxidoreductase</keyword>
<evidence type="ECO:0000256" key="5">
    <source>
        <dbReference type="ARBA" id="ARBA00023033"/>
    </source>
</evidence>
<keyword evidence="8" id="KW-1185">Reference proteome</keyword>
<evidence type="ECO:0000313" key="7">
    <source>
        <dbReference type="EMBL" id="KAK7421590.1"/>
    </source>
</evidence>
<evidence type="ECO:0000259" key="6">
    <source>
        <dbReference type="Pfam" id="PF01494"/>
    </source>
</evidence>
<evidence type="ECO:0000256" key="1">
    <source>
        <dbReference type="ARBA" id="ARBA00007992"/>
    </source>
</evidence>
<dbReference type="SUPFAM" id="SSF51905">
    <property type="entry name" value="FAD/NAD(P)-binding domain"/>
    <property type="match status" value="1"/>
</dbReference>
<evidence type="ECO:0000256" key="4">
    <source>
        <dbReference type="ARBA" id="ARBA00023002"/>
    </source>
</evidence>
<sequence length="413" mass="45496">MDSTTQNLHVIIVGCGIAGLAAARFVREHYNVTIYERAGVDAATGGHGISLFPNSVKLLDNIGFDHERAGAVVCGGYRSYTKTGQLKSDVKVDFLDRYGANSFTMKRSDFRDELYRLGTAPAAELGFAVNPVKTVFHNGVVDLNPETGEVTLEDGSKDMGDVVIVADGVHSRLRAQVLGSDKHIAKKMGLTCFRLTISADKTKGVLGKLPDWWEPETGKGRISLLEADDGTPRFITAYPLRHFDYMNLACNFPTRHDRRSAPGSWYAEADRGELLEVFGDFGEDILKLLRVGDDLKTWDLQDLDPLPTFTKGRSILIGDAAHAMSVLQGQGANMAVEDAEGFRLLTSNVTKEEVSVVLRMIDSVRRPRTAQVLADTRQMVREIPIEERFSKMDFNMSYSGIVDAMKSRGIVAE</sequence>
<comment type="similarity">
    <text evidence="1">Belongs to the paxM FAD-dependent monooxygenase family.</text>
</comment>
<gene>
    <name evidence="7" type="ORF">QQX98_002057</name>
</gene>
<accession>A0ABR1HK74</accession>
<feature type="domain" description="FAD-binding" evidence="6">
    <location>
        <begin position="9"/>
        <end position="371"/>
    </location>
</feature>
<dbReference type="PANTHER" id="PTHR13789:SF314">
    <property type="entry name" value="FAD-BINDING DOMAIN-CONTAINING PROTEIN"/>
    <property type="match status" value="1"/>
</dbReference>
<comment type="caution">
    <text evidence="7">The sequence shown here is derived from an EMBL/GenBank/DDBJ whole genome shotgun (WGS) entry which is preliminary data.</text>
</comment>
<dbReference type="Proteomes" id="UP001498476">
    <property type="component" value="Unassembled WGS sequence"/>
</dbReference>
<dbReference type="PANTHER" id="PTHR13789">
    <property type="entry name" value="MONOOXYGENASE"/>
    <property type="match status" value="1"/>
</dbReference>
<dbReference type="EMBL" id="JAZAVJ010000021">
    <property type="protein sequence ID" value="KAK7421590.1"/>
    <property type="molecule type" value="Genomic_DNA"/>
</dbReference>
<dbReference type="InterPro" id="IPR002938">
    <property type="entry name" value="FAD-bd"/>
</dbReference>
<keyword evidence="3" id="KW-0274">FAD</keyword>
<name>A0ABR1HK74_9HYPO</name>
<dbReference type="Gene3D" id="3.50.50.60">
    <property type="entry name" value="FAD/NAD(P)-binding domain"/>
    <property type="match status" value="1"/>
</dbReference>
<proteinExistence type="inferred from homology"/>
<evidence type="ECO:0000313" key="8">
    <source>
        <dbReference type="Proteomes" id="UP001498476"/>
    </source>
</evidence>
<protein>
    <recommendedName>
        <fullName evidence="6">FAD-binding domain-containing protein</fullName>
    </recommendedName>
</protein>
<organism evidence="7 8">
    <name type="scientific">Neonectria punicea</name>
    <dbReference type="NCBI Taxonomy" id="979145"/>
    <lineage>
        <taxon>Eukaryota</taxon>
        <taxon>Fungi</taxon>
        <taxon>Dikarya</taxon>
        <taxon>Ascomycota</taxon>
        <taxon>Pezizomycotina</taxon>
        <taxon>Sordariomycetes</taxon>
        <taxon>Hypocreomycetidae</taxon>
        <taxon>Hypocreales</taxon>
        <taxon>Nectriaceae</taxon>
        <taxon>Neonectria</taxon>
    </lineage>
</organism>
<evidence type="ECO:0000256" key="2">
    <source>
        <dbReference type="ARBA" id="ARBA00022630"/>
    </source>
</evidence>
<evidence type="ECO:0000256" key="3">
    <source>
        <dbReference type="ARBA" id="ARBA00022827"/>
    </source>
</evidence>
<reference evidence="7 8" key="1">
    <citation type="journal article" date="2025" name="Microbiol. Resour. Announc.">
        <title>Draft genome sequences for Neonectria magnoliae and Neonectria punicea, canker pathogens of Liriodendron tulipifera and Acer saccharum in West Virginia.</title>
        <authorList>
            <person name="Petronek H.M."/>
            <person name="Kasson M.T."/>
            <person name="Metheny A.M."/>
            <person name="Stauder C.M."/>
            <person name="Lovett B."/>
            <person name="Lynch S.C."/>
            <person name="Garnas J.R."/>
            <person name="Kasson L.R."/>
            <person name="Stajich J.E."/>
        </authorList>
    </citation>
    <scope>NUCLEOTIDE SEQUENCE [LARGE SCALE GENOMIC DNA]</scope>
    <source>
        <strain evidence="7 8">NRRL 64653</strain>
    </source>
</reference>
<dbReference type="PRINTS" id="PR00420">
    <property type="entry name" value="RNGMNOXGNASE"/>
</dbReference>
<dbReference type="Pfam" id="PF01494">
    <property type="entry name" value="FAD_binding_3"/>
    <property type="match status" value="1"/>
</dbReference>
<dbReference type="InterPro" id="IPR036188">
    <property type="entry name" value="FAD/NAD-bd_sf"/>
</dbReference>
<dbReference type="InterPro" id="IPR050493">
    <property type="entry name" value="FAD-dep_Monooxygenase_BioMet"/>
</dbReference>
<dbReference type="SUPFAM" id="SSF54373">
    <property type="entry name" value="FAD-linked reductases, C-terminal domain"/>
    <property type="match status" value="1"/>
</dbReference>